<dbReference type="EnsemblPlants" id="EMT13474">
    <property type="protein sequence ID" value="EMT13474"/>
    <property type="gene ID" value="F775_30347"/>
</dbReference>
<dbReference type="AlphaFoldDB" id="R7W7S9"/>
<comment type="cofactor">
    <cofactor evidence="1">
        <name>FMN</name>
        <dbReference type="ChEBI" id="CHEBI:58210"/>
    </cofactor>
</comment>
<evidence type="ECO:0000256" key="2">
    <source>
        <dbReference type="ARBA" id="ARBA00023002"/>
    </source>
</evidence>
<dbReference type="InterPro" id="IPR037396">
    <property type="entry name" value="FMN_HAD"/>
</dbReference>
<sequence>METGELLFDEMLDVMVSQEASVDELQLQLMHNQEVIKLSLVVKWYSFFLTRVVKAVAGAVPVLVDGGIQRGTDVLKALALGARAVMVGRPVMYGLAARGEAGAKHVIEMLNRELELAMTLCGCRSVAEITRDRVQTEGDRMRSLL</sequence>
<proteinExistence type="predicted"/>
<dbReference type="InterPro" id="IPR000262">
    <property type="entry name" value="FMN-dep_DH"/>
</dbReference>
<dbReference type="PANTHER" id="PTHR10578">
    <property type="entry name" value="S -2-HYDROXY-ACID OXIDASE-RELATED"/>
    <property type="match status" value="1"/>
</dbReference>
<accession>R7W7S9</accession>
<dbReference type="InterPro" id="IPR013785">
    <property type="entry name" value="Aldolase_TIM"/>
</dbReference>
<keyword evidence="2" id="KW-0560">Oxidoreductase</keyword>
<dbReference type="PROSITE" id="PS51349">
    <property type="entry name" value="FMN_HYDROXY_ACID_DH_2"/>
    <property type="match status" value="1"/>
</dbReference>
<dbReference type="SUPFAM" id="SSF51395">
    <property type="entry name" value="FMN-linked oxidoreductases"/>
    <property type="match status" value="1"/>
</dbReference>
<dbReference type="ExpressionAtlas" id="R7W7S9">
    <property type="expression patterns" value="baseline"/>
</dbReference>
<name>R7W7S9_AEGTA</name>
<dbReference type="Gene3D" id="3.20.20.70">
    <property type="entry name" value="Aldolase class I"/>
    <property type="match status" value="1"/>
</dbReference>
<evidence type="ECO:0000313" key="3">
    <source>
        <dbReference type="EnsemblPlants" id="EMT13474"/>
    </source>
</evidence>
<organism evidence="3">
    <name type="scientific">Aegilops tauschii</name>
    <name type="common">Tausch's goatgrass</name>
    <name type="synonym">Aegilops squarrosa</name>
    <dbReference type="NCBI Taxonomy" id="37682"/>
    <lineage>
        <taxon>Eukaryota</taxon>
        <taxon>Viridiplantae</taxon>
        <taxon>Streptophyta</taxon>
        <taxon>Embryophyta</taxon>
        <taxon>Tracheophyta</taxon>
        <taxon>Spermatophyta</taxon>
        <taxon>Magnoliopsida</taxon>
        <taxon>Liliopsida</taxon>
        <taxon>Poales</taxon>
        <taxon>Poaceae</taxon>
        <taxon>BOP clade</taxon>
        <taxon>Pooideae</taxon>
        <taxon>Triticodae</taxon>
        <taxon>Triticeae</taxon>
        <taxon>Triticinae</taxon>
        <taxon>Aegilops</taxon>
    </lineage>
</organism>
<dbReference type="GO" id="GO:0016491">
    <property type="term" value="F:oxidoreductase activity"/>
    <property type="evidence" value="ECO:0007669"/>
    <property type="project" value="UniProtKB-KW"/>
</dbReference>
<reference evidence="3" key="1">
    <citation type="submission" date="2015-06" db="UniProtKB">
        <authorList>
            <consortium name="EnsemblPlants"/>
        </authorList>
    </citation>
    <scope>IDENTIFICATION</scope>
</reference>
<evidence type="ECO:0000256" key="1">
    <source>
        <dbReference type="ARBA" id="ARBA00001917"/>
    </source>
</evidence>
<dbReference type="Pfam" id="PF01070">
    <property type="entry name" value="FMN_dh"/>
    <property type="match status" value="1"/>
</dbReference>
<dbReference type="PANTHER" id="PTHR10578:SF67">
    <property type="entry name" value="PEROXISOMAL (S)-2-HYDROXYACID OXIDASE GLO3"/>
    <property type="match status" value="1"/>
</dbReference>
<protein>
    <submittedName>
        <fullName evidence="3">Putative peroxisomal (S)-2-hydroxy-acid oxidase 1</fullName>
    </submittedName>
</protein>